<dbReference type="CDD" id="cd00371">
    <property type="entry name" value="HMA"/>
    <property type="match status" value="1"/>
</dbReference>
<dbReference type="EMBL" id="SDLO01000001">
    <property type="protein sequence ID" value="TDK93747.1"/>
    <property type="molecule type" value="Genomic_DNA"/>
</dbReference>
<reference evidence="2 3" key="1">
    <citation type="submission" date="2019-01" db="EMBL/GenBank/DDBJ databases">
        <title>High-quality-draft genome sequences of five non-tuberculosis mycobacteriaceae isolated from a nosocomial environment.</title>
        <authorList>
            <person name="Tiago I."/>
            <person name="Alarico S."/>
            <person name="Pereira S.G."/>
            <person name="Coelho C."/>
            <person name="Maranha A."/>
            <person name="Empadinhas N."/>
        </authorList>
    </citation>
    <scope>NUCLEOTIDE SEQUENCE [LARGE SCALE GENOMIC DNA]</scope>
    <source>
        <strain evidence="2 3">24AIII</strain>
    </source>
</reference>
<gene>
    <name evidence="2" type="ORF">EUA03_01185</name>
</gene>
<dbReference type="AlphaFoldDB" id="A0A4R5WQ53"/>
<evidence type="ECO:0000313" key="2">
    <source>
        <dbReference type="EMBL" id="TDK93747.1"/>
    </source>
</evidence>
<dbReference type="Proteomes" id="UP000294929">
    <property type="component" value="Unassembled WGS sequence"/>
</dbReference>
<dbReference type="InterPro" id="IPR006121">
    <property type="entry name" value="HMA_dom"/>
</dbReference>
<dbReference type="PROSITE" id="PS50846">
    <property type="entry name" value="HMA_2"/>
    <property type="match status" value="1"/>
</dbReference>
<comment type="caution">
    <text evidence="2">The sequence shown here is derived from an EMBL/GenBank/DDBJ whole genome shotgun (WGS) entry which is preliminary data.</text>
</comment>
<name>A0A4R5WQ53_MYCMU</name>
<evidence type="ECO:0000259" key="1">
    <source>
        <dbReference type="PROSITE" id="PS50846"/>
    </source>
</evidence>
<dbReference type="Gene3D" id="3.30.70.100">
    <property type="match status" value="1"/>
</dbReference>
<dbReference type="Pfam" id="PF00403">
    <property type="entry name" value="HMA"/>
    <property type="match status" value="1"/>
</dbReference>
<proteinExistence type="predicted"/>
<feature type="domain" description="HMA" evidence="1">
    <location>
        <begin position="17"/>
        <end position="81"/>
    </location>
</feature>
<dbReference type="GO" id="GO:0046872">
    <property type="term" value="F:metal ion binding"/>
    <property type="evidence" value="ECO:0007669"/>
    <property type="project" value="InterPro"/>
</dbReference>
<organism evidence="2 3">
    <name type="scientific">Mycolicibacterium mucogenicum</name>
    <name type="common">Mycobacterium mucogenicum</name>
    <dbReference type="NCBI Taxonomy" id="56689"/>
    <lineage>
        <taxon>Bacteria</taxon>
        <taxon>Bacillati</taxon>
        <taxon>Actinomycetota</taxon>
        <taxon>Actinomycetes</taxon>
        <taxon>Mycobacteriales</taxon>
        <taxon>Mycobacteriaceae</taxon>
        <taxon>Mycolicibacterium</taxon>
    </lineage>
</organism>
<sequence length="110" mass="11415">MALTDVTQPRQEAPEVGTSYLDITGMSCVMCARRVQKTLNKIDGVHASVSFATKTATIETARDVGPAELCDAVVAAGYGAVPRAEAPVVDSAARGPLQRFVGGLLGRVSP</sequence>
<dbReference type="RefSeq" id="WP_133425394.1">
    <property type="nucleotide sequence ID" value="NZ_SDLO01000001.1"/>
</dbReference>
<evidence type="ECO:0000313" key="3">
    <source>
        <dbReference type="Proteomes" id="UP000294929"/>
    </source>
</evidence>
<accession>A0A4R5WQ53</accession>
<dbReference type="InterPro" id="IPR036163">
    <property type="entry name" value="HMA_dom_sf"/>
</dbReference>
<protein>
    <submittedName>
        <fullName evidence="2">Heavy-metal-associated domain-containing protein</fullName>
    </submittedName>
</protein>
<dbReference type="SUPFAM" id="SSF55008">
    <property type="entry name" value="HMA, heavy metal-associated domain"/>
    <property type="match status" value="1"/>
</dbReference>